<comment type="caution">
    <text evidence="2">The sequence shown here is derived from an EMBL/GenBank/DDBJ whole genome shotgun (WGS) entry which is preliminary data.</text>
</comment>
<dbReference type="Proteomes" id="UP000824219">
    <property type="component" value="Linkage Group LG06"/>
</dbReference>
<dbReference type="AlphaFoldDB" id="A0A9D3NYU9"/>
<evidence type="ECO:0000313" key="3">
    <source>
        <dbReference type="Proteomes" id="UP000824219"/>
    </source>
</evidence>
<dbReference type="EMBL" id="JAHKSW010000006">
    <property type="protein sequence ID" value="KAG7331062.1"/>
    <property type="molecule type" value="Genomic_DNA"/>
</dbReference>
<proteinExistence type="predicted"/>
<feature type="region of interest" description="Disordered" evidence="1">
    <location>
        <begin position="141"/>
        <end position="161"/>
    </location>
</feature>
<evidence type="ECO:0000313" key="2">
    <source>
        <dbReference type="EMBL" id="KAG7331062.1"/>
    </source>
</evidence>
<name>A0A9D3NYU9_9TELE</name>
<reference evidence="2 3" key="1">
    <citation type="submission" date="2021-06" db="EMBL/GenBank/DDBJ databases">
        <title>Chromosome-level genome assembly of the red-tail catfish (Hemibagrus wyckioides).</title>
        <authorList>
            <person name="Shao F."/>
        </authorList>
    </citation>
    <scope>NUCLEOTIDE SEQUENCE [LARGE SCALE GENOMIC DNA]</scope>
    <source>
        <strain evidence="2">EC202008001</strain>
        <tissue evidence="2">Blood</tissue>
    </source>
</reference>
<sequence>MLLLEPFSLLARRSKQAAHKGAEPEQGNGEQALHYRDPVRYRLLPQSRRLHVFQRRHVSRMEEQFREDSPSAVFSFRRFFCAPTHPRPPCSRVETHKRRRRRRVTARFPYSASVASARRRTSSASRAWSCDGSLIGAATRFKPHPRPCGRSAEDFQTRISA</sequence>
<gene>
    <name evidence="2" type="ORF">KOW79_005031</name>
</gene>
<feature type="compositionally biased region" description="Basic and acidic residues" evidence="1">
    <location>
        <begin position="151"/>
        <end position="161"/>
    </location>
</feature>
<protein>
    <submittedName>
        <fullName evidence="2">Uncharacterized protein</fullName>
    </submittedName>
</protein>
<evidence type="ECO:0000256" key="1">
    <source>
        <dbReference type="SAM" id="MobiDB-lite"/>
    </source>
</evidence>
<feature type="region of interest" description="Disordered" evidence="1">
    <location>
        <begin position="15"/>
        <end position="34"/>
    </location>
</feature>
<accession>A0A9D3NYU9</accession>
<organism evidence="2 3">
    <name type="scientific">Hemibagrus wyckioides</name>
    <dbReference type="NCBI Taxonomy" id="337641"/>
    <lineage>
        <taxon>Eukaryota</taxon>
        <taxon>Metazoa</taxon>
        <taxon>Chordata</taxon>
        <taxon>Craniata</taxon>
        <taxon>Vertebrata</taxon>
        <taxon>Euteleostomi</taxon>
        <taxon>Actinopterygii</taxon>
        <taxon>Neopterygii</taxon>
        <taxon>Teleostei</taxon>
        <taxon>Ostariophysi</taxon>
        <taxon>Siluriformes</taxon>
        <taxon>Bagridae</taxon>
        <taxon>Hemibagrus</taxon>
    </lineage>
</organism>
<keyword evidence="3" id="KW-1185">Reference proteome</keyword>